<feature type="transmembrane region" description="Helical" evidence="1">
    <location>
        <begin position="59"/>
        <end position="77"/>
    </location>
</feature>
<gene>
    <name evidence="2" type="ORF">DCF15_08340</name>
</gene>
<keyword evidence="1" id="KW-1133">Transmembrane helix</keyword>
<keyword evidence="1" id="KW-0472">Membrane</keyword>
<dbReference type="Proteomes" id="UP000249794">
    <property type="component" value="Unassembled WGS sequence"/>
</dbReference>
<keyword evidence="1" id="KW-0812">Transmembrane</keyword>
<evidence type="ECO:0000256" key="1">
    <source>
        <dbReference type="SAM" id="Phobius"/>
    </source>
</evidence>
<dbReference type="AlphaFoldDB" id="A0A2W4XI05"/>
<comment type="caution">
    <text evidence="2">The sequence shown here is derived from an EMBL/GenBank/DDBJ whole genome shotgun (WGS) entry which is preliminary data.</text>
</comment>
<dbReference type="EMBL" id="QBMP01000066">
    <property type="protein sequence ID" value="PZO56604.1"/>
    <property type="molecule type" value="Genomic_DNA"/>
</dbReference>
<proteinExistence type="predicted"/>
<accession>A0A2W4XI05</accession>
<name>A0A2W4XI05_9CYAN</name>
<sequence>MANSRRIADSRYTQAKYAVGIGLSALGLALGFLCLGRALETALDANPNRLNKRETVTTGVLIGVPTAAGALWLLRFLERDRTLTHSKRLQLLFYKALKANSGKISALQFAMLAQVPLVDAKHFLDDWAVSLAAEFQVDEAGTVVYCFSLPQSA</sequence>
<reference evidence="3" key="1">
    <citation type="submission" date="2018-04" db="EMBL/GenBank/DDBJ databases">
        <authorList>
            <person name="Cornet L."/>
        </authorList>
    </citation>
    <scope>NUCLEOTIDE SEQUENCE [LARGE SCALE GENOMIC DNA]</scope>
</reference>
<evidence type="ECO:0000313" key="2">
    <source>
        <dbReference type="EMBL" id="PZO56604.1"/>
    </source>
</evidence>
<organism evidence="2 3">
    <name type="scientific">Phormidesmis priestleyi</name>
    <dbReference type="NCBI Taxonomy" id="268141"/>
    <lineage>
        <taxon>Bacteria</taxon>
        <taxon>Bacillati</taxon>
        <taxon>Cyanobacteriota</taxon>
        <taxon>Cyanophyceae</taxon>
        <taxon>Leptolyngbyales</taxon>
        <taxon>Leptolyngbyaceae</taxon>
        <taxon>Phormidesmis</taxon>
    </lineage>
</organism>
<feature type="transmembrane region" description="Helical" evidence="1">
    <location>
        <begin position="21"/>
        <end position="39"/>
    </location>
</feature>
<evidence type="ECO:0000313" key="3">
    <source>
        <dbReference type="Proteomes" id="UP000249794"/>
    </source>
</evidence>
<protein>
    <submittedName>
        <fullName evidence="2">Uncharacterized protein</fullName>
    </submittedName>
</protein>
<reference evidence="2 3" key="2">
    <citation type="submission" date="2018-06" db="EMBL/GenBank/DDBJ databases">
        <title>Metagenomic assembly of (sub)arctic Cyanobacteria and their associated microbiome from non-axenic cultures.</title>
        <authorList>
            <person name="Baurain D."/>
        </authorList>
    </citation>
    <scope>NUCLEOTIDE SEQUENCE [LARGE SCALE GENOMIC DNA]</scope>
    <source>
        <strain evidence="2">ULC027bin1</strain>
    </source>
</reference>